<evidence type="ECO:0000313" key="3">
    <source>
        <dbReference type="RefSeq" id="XP_013210517.2"/>
    </source>
</evidence>
<dbReference type="InterPro" id="IPR036051">
    <property type="entry name" value="KRAB_dom_sf"/>
</dbReference>
<feature type="domain" description="KRAB" evidence="1">
    <location>
        <begin position="4"/>
        <end position="82"/>
    </location>
</feature>
<dbReference type="InterPro" id="IPR050169">
    <property type="entry name" value="Krueppel_C2H2_ZnF"/>
</dbReference>
<dbReference type="InterPro" id="IPR001909">
    <property type="entry name" value="KRAB"/>
</dbReference>
<dbReference type="PROSITE" id="PS50805">
    <property type="entry name" value="KRAB"/>
    <property type="match status" value="1"/>
</dbReference>
<name>A0ABM1AY80_MICOH</name>
<evidence type="ECO:0000313" key="2">
    <source>
        <dbReference type="Proteomes" id="UP000694915"/>
    </source>
</evidence>
<dbReference type="Proteomes" id="UP000694915">
    <property type="component" value="Unplaced"/>
</dbReference>
<proteinExistence type="predicted"/>
<sequence>MGSVSFEDVAVNFTSEEWALLNSSQKKLHRDVMQETFRNLAAVAKKQEDQTLEDDYENLRKILPTEVQTGYSLCENQEYAEKQGTYKDCWKVYSPPQCFLEHLKTHTEEEPSNVSKLRTVLVDTVMFMAMKECMLKKNFVF</sequence>
<dbReference type="RefSeq" id="XP_013210517.2">
    <property type="nucleotide sequence ID" value="XM_013355063.2"/>
</dbReference>
<protein>
    <submittedName>
        <fullName evidence="3">Zinc finger protein 124-like</fullName>
    </submittedName>
</protein>
<reference evidence="3" key="1">
    <citation type="submission" date="2025-08" db="UniProtKB">
        <authorList>
            <consortium name="RefSeq"/>
        </authorList>
    </citation>
    <scope>IDENTIFICATION</scope>
</reference>
<accession>A0ABM1AY80</accession>
<organism evidence="2 3">
    <name type="scientific">Microtus ochrogaster</name>
    <name type="common">Prairie vole</name>
    <dbReference type="NCBI Taxonomy" id="79684"/>
    <lineage>
        <taxon>Eukaryota</taxon>
        <taxon>Metazoa</taxon>
        <taxon>Chordata</taxon>
        <taxon>Craniata</taxon>
        <taxon>Vertebrata</taxon>
        <taxon>Euteleostomi</taxon>
        <taxon>Mammalia</taxon>
        <taxon>Eutheria</taxon>
        <taxon>Euarchontoglires</taxon>
        <taxon>Glires</taxon>
        <taxon>Rodentia</taxon>
        <taxon>Myomorpha</taxon>
        <taxon>Muroidea</taxon>
        <taxon>Cricetidae</taxon>
        <taxon>Arvicolinae</taxon>
        <taxon>Microtus</taxon>
    </lineage>
</organism>
<gene>
    <name evidence="3" type="primary">LOC101991533</name>
</gene>
<dbReference type="SMART" id="SM00349">
    <property type="entry name" value="KRAB"/>
    <property type="match status" value="1"/>
</dbReference>
<dbReference type="Pfam" id="PF01352">
    <property type="entry name" value="KRAB"/>
    <property type="match status" value="1"/>
</dbReference>
<dbReference type="PANTHER" id="PTHR23232">
    <property type="entry name" value="KRAB DOMAIN C2H2 ZINC FINGER"/>
    <property type="match status" value="1"/>
</dbReference>
<dbReference type="Gene3D" id="6.10.140.140">
    <property type="match status" value="1"/>
</dbReference>
<dbReference type="PANTHER" id="PTHR23232:SF142">
    <property type="entry name" value="GASTRULA ZINC FINGER PROTEIN XLCGF57.1-LIKE-RELATED"/>
    <property type="match status" value="1"/>
</dbReference>
<keyword evidence="2" id="KW-1185">Reference proteome</keyword>
<dbReference type="CDD" id="cd07765">
    <property type="entry name" value="KRAB_A-box"/>
    <property type="match status" value="1"/>
</dbReference>
<dbReference type="SUPFAM" id="SSF109640">
    <property type="entry name" value="KRAB domain (Kruppel-associated box)"/>
    <property type="match status" value="1"/>
</dbReference>
<evidence type="ECO:0000259" key="1">
    <source>
        <dbReference type="PROSITE" id="PS50805"/>
    </source>
</evidence>
<dbReference type="GeneID" id="101991533"/>